<evidence type="ECO:0000256" key="1">
    <source>
        <dbReference type="SAM" id="SignalP"/>
    </source>
</evidence>
<dbReference type="AlphaFoldDB" id="A0A9D4BC84"/>
<proteinExistence type="predicted"/>
<gene>
    <name evidence="2" type="ORF">KIL84_020398</name>
</gene>
<evidence type="ECO:0000313" key="3">
    <source>
        <dbReference type="Proteomes" id="UP000827986"/>
    </source>
</evidence>
<comment type="caution">
    <text evidence="2">The sequence shown here is derived from an EMBL/GenBank/DDBJ whole genome shotgun (WGS) entry which is preliminary data.</text>
</comment>
<accession>A0A9D4BC84</accession>
<organism evidence="2 3">
    <name type="scientific">Mauremys mutica</name>
    <name type="common">yellowpond turtle</name>
    <dbReference type="NCBI Taxonomy" id="74926"/>
    <lineage>
        <taxon>Eukaryota</taxon>
        <taxon>Metazoa</taxon>
        <taxon>Chordata</taxon>
        <taxon>Craniata</taxon>
        <taxon>Vertebrata</taxon>
        <taxon>Euteleostomi</taxon>
        <taxon>Archelosauria</taxon>
        <taxon>Testudinata</taxon>
        <taxon>Testudines</taxon>
        <taxon>Cryptodira</taxon>
        <taxon>Durocryptodira</taxon>
        <taxon>Testudinoidea</taxon>
        <taxon>Geoemydidae</taxon>
        <taxon>Geoemydinae</taxon>
        <taxon>Mauremys</taxon>
    </lineage>
</organism>
<reference evidence="2" key="1">
    <citation type="submission" date="2021-09" db="EMBL/GenBank/DDBJ databases">
        <title>The genome of Mauremys mutica provides insights into the evolution of semi-aquatic lifestyle.</title>
        <authorList>
            <person name="Gong S."/>
            <person name="Gao Y."/>
        </authorList>
    </citation>
    <scope>NUCLEOTIDE SEQUENCE</scope>
    <source>
        <strain evidence="2">MM-2020</strain>
        <tissue evidence="2">Muscle</tissue>
    </source>
</reference>
<sequence length="101" mass="10851">MFRVLFTSTWLVLQSLCHSLLSLLVGGNYAGNIECLSYSRCLALFLAEAGLKTQTAGNQCYQLAGVERNKQLASISALGGLGGPSRDSSKLLRPVVQLVVY</sequence>
<protein>
    <recommendedName>
        <fullName evidence="4">Secreted protein</fullName>
    </recommendedName>
</protein>
<keyword evidence="1" id="KW-0732">Signal</keyword>
<evidence type="ECO:0008006" key="4">
    <source>
        <dbReference type="Google" id="ProtNLM"/>
    </source>
</evidence>
<feature type="signal peptide" evidence="1">
    <location>
        <begin position="1"/>
        <end position="22"/>
    </location>
</feature>
<name>A0A9D4BC84_9SAUR</name>
<dbReference type="Proteomes" id="UP000827986">
    <property type="component" value="Unassembled WGS sequence"/>
</dbReference>
<evidence type="ECO:0000313" key="2">
    <source>
        <dbReference type="EMBL" id="KAH1187649.1"/>
    </source>
</evidence>
<dbReference type="EMBL" id="JAHDVG010000463">
    <property type="protein sequence ID" value="KAH1187649.1"/>
    <property type="molecule type" value="Genomic_DNA"/>
</dbReference>
<feature type="chain" id="PRO_5038855124" description="Secreted protein" evidence="1">
    <location>
        <begin position="23"/>
        <end position="101"/>
    </location>
</feature>
<keyword evidence="3" id="KW-1185">Reference proteome</keyword>